<keyword evidence="2" id="KW-1185">Reference proteome</keyword>
<evidence type="ECO:0000313" key="2">
    <source>
        <dbReference type="Proteomes" id="UP001059597"/>
    </source>
</evidence>
<accession>A0ABN6R5B4</accession>
<dbReference type="RefSeq" id="WP_261955973.1">
    <property type="nucleotide sequence ID" value="NZ_AP026073.1"/>
</dbReference>
<name>A0ABN6R5B4_STRNI</name>
<protein>
    <recommendedName>
        <fullName evidence="3">DUF4034 domain-containing protein</fullName>
    </recommendedName>
</protein>
<evidence type="ECO:0000313" key="1">
    <source>
        <dbReference type="EMBL" id="BDM72576.1"/>
    </source>
</evidence>
<sequence length="376" mass="41392">MDALLVLLAALALGGLVFLPWMRRRRAGRQTRQGLAVASDPMAGYGFVPLEELDVRLPGPDRELEDALDAVRRTHDWRPAAELLKSTGDDWERRWQRVQTLAGAAAFELAAGGPAQEGGRRTGGIWLRTWRSEAPKDPGGAETHAQFLVVQALRDPGSQDFRMILEEARTVCREAGLLAPGSPIPYIIELAVARGLHDRPADYEELWSEAARRAPHHMGAHLAALPYWSQKWHGSRTEAEAFAERSAAGAPTGSLLPALPLFAVYEHLPEANMVRSLYQSAVVERAIEGAHFALREAPADHPMAPHVRHLLVWFLVRAERYAEAMEQLRLVDGHVGAVPWSYGRSPAAEYAAYRALAIAGWEQLGGTSTGFPQDRP</sequence>
<gene>
    <name evidence="1" type="ORF">HEK616_60630</name>
</gene>
<evidence type="ECO:0008006" key="3">
    <source>
        <dbReference type="Google" id="ProtNLM"/>
    </source>
</evidence>
<reference evidence="1" key="1">
    <citation type="submission" date="2022-06" db="EMBL/GenBank/DDBJ databases">
        <title>Complete genome sequence of Streptomyces nigrescens HEK616.</title>
        <authorList>
            <person name="Asamizu S."/>
            <person name="Onaka H."/>
        </authorList>
    </citation>
    <scope>NUCLEOTIDE SEQUENCE</scope>
    <source>
        <strain evidence="1">HEK616</strain>
    </source>
</reference>
<dbReference type="EMBL" id="AP026073">
    <property type="protein sequence ID" value="BDM72576.1"/>
    <property type="molecule type" value="Genomic_DNA"/>
</dbReference>
<proteinExistence type="predicted"/>
<dbReference type="Proteomes" id="UP001059597">
    <property type="component" value="Chromosome"/>
</dbReference>
<organism evidence="1 2">
    <name type="scientific">Streptomyces nigrescens</name>
    <dbReference type="NCBI Taxonomy" id="1920"/>
    <lineage>
        <taxon>Bacteria</taxon>
        <taxon>Bacillati</taxon>
        <taxon>Actinomycetota</taxon>
        <taxon>Actinomycetes</taxon>
        <taxon>Kitasatosporales</taxon>
        <taxon>Streptomycetaceae</taxon>
        <taxon>Streptomyces</taxon>
    </lineage>
</organism>